<reference evidence="1 2" key="1">
    <citation type="journal article" date="2016" name="Nat. Commun.">
        <title>Thousands of microbial genomes shed light on interconnected biogeochemical processes in an aquifer system.</title>
        <authorList>
            <person name="Anantharaman K."/>
            <person name="Brown C.T."/>
            <person name="Hug L.A."/>
            <person name="Sharon I."/>
            <person name="Castelle C.J."/>
            <person name="Probst A.J."/>
            <person name="Thomas B.C."/>
            <person name="Singh A."/>
            <person name="Wilkins M.J."/>
            <person name="Karaoz U."/>
            <person name="Brodie E.L."/>
            <person name="Williams K.H."/>
            <person name="Hubbard S.S."/>
            <person name="Banfield J.F."/>
        </authorList>
    </citation>
    <scope>NUCLEOTIDE SEQUENCE [LARGE SCALE GENOMIC DNA]</scope>
</reference>
<gene>
    <name evidence="1" type="ORF">A3H70_02460</name>
</gene>
<name>A0A1G2BV74_9BACT</name>
<dbReference type="STRING" id="1798553.A3H70_02460"/>
<dbReference type="AlphaFoldDB" id="A0A1G2BV74"/>
<dbReference type="Proteomes" id="UP000178109">
    <property type="component" value="Unassembled WGS sequence"/>
</dbReference>
<dbReference type="EMBL" id="MHKO01000009">
    <property type="protein sequence ID" value="OGY92948.1"/>
    <property type="molecule type" value="Genomic_DNA"/>
</dbReference>
<comment type="caution">
    <text evidence="1">The sequence shown here is derived from an EMBL/GenBank/DDBJ whole genome shotgun (WGS) entry which is preliminary data.</text>
</comment>
<protein>
    <submittedName>
        <fullName evidence="1">Uncharacterized protein</fullName>
    </submittedName>
</protein>
<accession>A0A1G2BV74</accession>
<proteinExistence type="predicted"/>
<evidence type="ECO:0000313" key="2">
    <source>
        <dbReference type="Proteomes" id="UP000178109"/>
    </source>
</evidence>
<sequence length="196" mass="22705">MLKKEIIWREILHQAFSKNNLKFTQKELSEKLGVSISTVHNALILPRQTAAIIVTGRNFRVADKEKFLLLWATHRQLAKDIIFKARVESQSVQELEGLMPPTVMFAAYSAYAREYHAAPADYDTAYVYLKEEDLSAMKKRFPSSRGEPNVIGLKSDPHLERYGYFPPLVQTFVDLWNLPQWYAKDFLDDVKKRLNA</sequence>
<organism evidence="1 2">
    <name type="scientific">Candidatus Komeilibacteria bacterium RIFCSPLOWO2_02_FULL_48_11</name>
    <dbReference type="NCBI Taxonomy" id="1798553"/>
    <lineage>
        <taxon>Bacteria</taxon>
        <taxon>Candidatus Komeiliibacteriota</taxon>
    </lineage>
</organism>
<evidence type="ECO:0000313" key="1">
    <source>
        <dbReference type="EMBL" id="OGY92948.1"/>
    </source>
</evidence>